<evidence type="ECO:0000313" key="2">
    <source>
        <dbReference type="Proteomes" id="UP000735302"/>
    </source>
</evidence>
<reference evidence="1 2" key="1">
    <citation type="journal article" date="2021" name="Elife">
        <title>Chloroplast acquisition without the gene transfer in kleptoplastic sea slugs, Plakobranchus ocellatus.</title>
        <authorList>
            <person name="Maeda T."/>
            <person name="Takahashi S."/>
            <person name="Yoshida T."/>
            <person name="Shimamura S."/>
            <person name="Takaki Y."/>
            <person name="Nagai Y."/>
            <person name="Toyoda A."/>
            <person name="Suzuki Y."/>
            <person name="Arimoto A."/>
            <person name="Ishii H."/>
            <person name="Satoh N."/>
            <person name="Nishiyama T."/>
            <person name="Hasebe M."/>
            <person name="Maruyama T."/>
            <person name="Minagawa J."/>
            <person name="Obokata J."/>
            <person name="Shigenobu S."/>
        </authorList>
    </citation>
    <scope>NUCLEOTIDE SEQUENCE [LARGE SCALE GENOMIC DNA]</scope>
</reference>
<gene>
    <name evidence="1" type="ORF">PoB_002200100</name>
</gene>
<evidence type="ECO:0000313" key="1">
    <source>
        <dbReference type="EMBL" id="GFN95495.1"/>
    </source>
</evidence>
<name>A0AAV3Z866_9GAST</name>
<keyword evidence="2" id="KW-1185">Reference proteome</keyword>
<protein>
    <submittedName>
        <fullName evidence="1">Uncharacterized protein</fullName>
    </submittedName>
</protein>
<comment type="caution">
    <text evidence="1">The sequence shown here is derived from an EMBL/GenBank/DDBJ whole genome shotgun (WGS) entry which is preliminary data.</text>
</comment>
<dbReference type="AlphaFoldDB" id="A0AAV3Z866"/>
<dbReference type="Proteomes" id="UP000735302">
    <property type="component" value="Unassembled WGS sequence"/>
</dbReference>
<dbReference type="EMBL" id="BLXT01002514">
    <property type="protein sequence ID" value="GFN95495.1"/>
    <property type="molecule type" value="Genomic_DNA"/>
</dbReference>
<proteinExistence type="predicted"/>
<accession>A0AAV3Z866</accession>
<sequence length="102" mass="11370">MTYLQPCGRGKSCLLLMDLSPRDSGLNLDPKVMMIPLLTDKEQAKLLIKSWSDTCQKGRFDVSNNTLKLSITIIITRLDEIISDFFAHDGPVDLSAKKTTAQ</sequence>
<organism evidence="1 2">
    <name type="scientific">Plakobranchus ocellatus</name>
    <dbReference type="NCBI Taxonomy" id="259542"/>
    <lineage>
        <taxon>Eukaryota</taxon>
        <taxon>Metazoa</taxon>
        <taxon>Spiralia</taxon>
        <taxon>Lophotrochozoa</taxon>
        <taxon>Mollusca</taxon>
        <taxon>Gastropoda</taxon>
        <taxon>Heterobranchia</taxon>
        <taxon>Euthyneura</taxon>
        <taxon>Panpulmonata</taxon>
        <taxon>Sacoglossa</taxon>
        <taxon>Placobranchoidea</taxon>
        <taxon>Plakobranchidae</taxon>
        <taxon>Plakobranchus</taxon>
    </lineage>
</organism>